<keyword evidence="8" id="KW-1185">Reference proteome</keyword>
<dbReference type="Pfam" id="PF02493">
    <property type="entry name" value="MORN"/>
    <property type="match status" value="4"/>
</dbReference>
<dbReference type="PANTHER" id="PTHR46511">
    <property type="entry name" value="MORN REPEAT-CONTAINING PROTEIN 3"/>
    <property type="match status" value="1"/>
</dbReference>
<evidence type="ECO:0000256" key="4">
    <source>
        <dbReference type="ARBA" id="ARBA00039854"/>
    </source>
</evidence>
<evidence type="ECO:0000256" key="1">
    <source>
        <dbReference type="ARBA" id="ARBA00004218"/>
    </source>
</evidence>
<accession>A0A2R6XVS2</accession>
<feature type="region of interest" description="Disordered" evidence="6">
    <location>
        <begin position="101"/>
        <end position="120"/>
    </location>
</feature>
<dbReference type="EMBL" id="KZ772673">
    <property type="protein sequence ID" value="PTQ50182.1"/>
    <property type="molecule type" value="Genomic_DNA"/>
</dbReference>
<evidence type="ECO:0000313" key="7">
    <source>
        <dbReference type="EMBL" id="PTQ50182.1"/>
    </source>
</evidence>
<dbReference type="GO" id="GO:0001669">
    <property type="term" value="C:acrosomal vesicle"/>
    <property type="evidence" value="ECO:0007669"/>
    <property type="project" value="UniProtKB-SubCell"/>
</dbReference>
<dbReference type="Gramene" id="Mp1g18740.1">
    <property type="protein sequence ID" value="Mp1g18740.1.cds"/>
    <property type="gene ID" value="Mp1g18740"/>
</dbReference>
<comment type="subcellular location">
    <subcellularLocation>
        <location evidence="1">Cytoplasmic vesicle</location>
        <location evidence="1">Secretory vesicle</location>
        <location evidence="1">Acrosome</location>
    </subcellularLocation>
</comment>
<reference evidence="8" key="1">
    <citation type="journal article" date="2017" name="Cell">
        <title>Insights into land plant evolution garnered from the Marchantia polymorpha genome.</title>
        <authorList>
            <person name="Bowman J.L."/>
            <person name="Kohchi T."/>
            <person name="Yamato K.T."/>
            <person name="Jenkins J."/>
            <person name="Shu S."/>
            <person name="Ishizaki K."/>
            <person name="Yamaoka S."/>
            <person name="Nishihama R."/>
            <person name="Nakamura Y."/>
            <person name="Berger F."/>
            <person name="Adam C."/>
            <person name="Aki S.S."/>
            <person name="Althoff F."/>
            <person name="Araki T."/>
            <person name="Arteaga-Vazquez M.A."/>
            <person name="Balasubrmanian S."/>
            <person name="Barry K."/>
            <person name="Bauer D."/>
            <person name="Boehm C.R."/>
            <person name="Briginshaw L."/>
            <person name="Caballero-Perez J."/>
            <person name="Catarino B."/>
            <person name="Chen F."/>
            <person name="Chiyoda S."/>
            <person name="Chovatia M."/>
            <person name="Davies K.M."/>
            <person name="Delmans M."/>
            <person name="Demura T."/>
            <person name="Dierschke T."/>
            <person name="Dolan L."/>
            <person name="Dorantes-Acosta A.E."/>
            <person name="Eklund D.M."/>
            <person name="Florent S.N."/>
            <person name="Flores-Sandoval E."/>
            <person name="Fujiyama A."/>
            <person name="Fukuzawa H."/>
            <person name="Galik B."/>
            <person name="Grimanelli D."/>
            <person name="Grimwood J."/>
            <person name="Grossniklaus U."/>
            <person name="Hamada T."/>
            <person name="Haseloff J."/>
            <person name="Hetherington A.J."/>
            <person name="Higo A."/>
            <person name="Hirakawa Y."/>
            <person name="Hundley H.N."/>
            <person name="Ikeda Y."/>
            <person name="Inoue K."/>
            <person name="Inoue S.I."/>
            <person name="Ishida S."/>
            <person name="Jia Q."/>
            <person name="Kakita M."/>
            <person name="Kanazawa T."/>
            <person name="Kawai Y."/>
            <person name="Kawashima T."/>
            <person name="Kennedy M."/>
            <person name="Kinose K."/>
            <person name="Kinoshita T."/>
            <person name="Kohara Y."/>
            <person name="Koide E."/>
            <person name="Komatsu K."/>
            <person name="Kopischke S."/>
            <person name="Kubo M."/>
            <person name="Kyozuka J."/>
            <person name="Lagercrantz U."/>
            <person name="Lin S.S."/>
            <person name="Lindquist E."/>
            <person name="Lipzen A.M."/>
            <person name="Lu C.W."/>
            <person name="De Luna E."/>
            <person name="Martienssen R.A."/>
            <person name="Minamino N."/>
            <person name="Mizutani M."/>
            <person name="Mizutani M."/>
            <person name="Mochizuki N."/>
            <person name="Monte I."/>
            <person name="Mosher R."/>
            <person name="Nagasaki H."/>
            <person name="Nakagami H."/>
            <person name="Naramoto S."/>
            <person name="Nishitani K."/>
            <person name="Ohtani M."/>
            <person name="Okamoto T."/>
            <person name="Okumura M."/>
            <person name="Phillips J."/>
            <person name="Pollak B."/>
            <person name="Reinders A."/>
            <person name="Rovekamp M."/>
            <person name="Sano R."/>
            <person name="Sawa S."/>
            <person name="Schmid M.W."/>
            <person name="Shirakawa M."/>
            <person name="Solano R."/>
            <person name="Spunde A."/>
            <person name="Suetsugu N."/>
            <person name="Sugano S."/>
            <person name="Sugiyama A."/>
            <person name="Sun R."/>
            <person name="Suzuki Y."/>
            <person name="Takenaka M."/>
            <person name="Takezawa D."/>
            <person name="Tomogane H."/>
            <person name="Tsuzuki M."/>
            <person name="Ueda T."/>
            <person name="Umeda M."/>
            <person name="Ward J.M."/>
            <person name="Watanabe Y."/>
            <person name="Yazaki K."/>
            <person name="Yokoyama R."/>
            <person name="Yoshitake Y."/>
            <person name="Yotsui I."/>
            <person name="Zachgo S."/>
            <person name="Schmutz J."/>
        </authorList>
    </citation>
    <scope>NUCLEOTIDE SEQUENCE [LARGE SCALE GENOMIC DNA]</scope>
    <source>
        <strain evidence="8">Tak-1</strain>
    </source>
</reference>
<dbReference type="PANTHER" id="PTHR46511:SF1">
    <property type="entry name" value="MORN REPEAT-CONTAINING PROTEIN 3"/>
    <property type="match status" value="1"/>
</dbReference>
<evidence type="ECO:0000256" key="3">
    <source>
        <dbReference type="ARBA" id="ARBA00023329"/>
    </source>
</evidence>
<dbReference type="Gene3D" id="2.20.110.10">
    <property type="entry name" value="Histone H3 K4-specific methyltransferase SET7/9 N-terminal domain"/>
    <property type="match status" value="2"/>
</dbReference>
<feature type="region of interest" description="Disordered" evidence="6">
    <location>
        <begin position="1"/>
        <end position="61"/>
    </location>
</feature>
<evidence type="ECO:0000256" key="2">
    <source>
        <dbReference type="ARBA" id="ARBA00022737"/>
    </source>
</evidence>
<dbReference type="OrthoDB" id="270720at2759"/>
<dbReference type="Proteomes" id="UP000244005">
    <property type="component" value="Unassembled WGS sequence"/>
</dbReference>
<dbReference type="InterPro" id="IPR052472">
    <property type="entry name" value="MORN3"/>
</dbReference>
<evidence type="ECO:0000256" key="6">
    <source>
        <dbReference type="SAM" id="MobiDB-lite"/>
    </source>
</evidence>
<keyword evidence="2" id="KW-0677">Repeat</keyword>
<name>A0A2R6XVS2_MARPO</name>
<proteinExistence type="predicted"/>
<keyword evidence="3" id="KW-0968">Cytoplasmic vesicle</keyword>
<sequence>MEGDDPSAARDAAVSPANEAAESYEERDEAVSLSPFQGEFPSGGQNVSGPLSDGYQEDQAEGFAYHQEKMEGGNGQAFEYYEEEGGEFLSMATLPASNIAGKDGARSRAPSLPSPLQGRPVAVGIPPVATERSTAGLSVKFASEPSPLGPQSVVTPISAVVEDEEYSGMPKIDADIEVGKKIVRRRKLSVACPPSSFYSDVQPPGLELVQRALRGHKAAGLRPFKRVQPRLSATEFHDEKGHMLLHGCLDGKYVGDVLGGLPHGHGQHWTPPPGCRSAPDYRHLLYEGAWEYGAKTGYGRMFYHNGQEYRGHFKEGERHGRGAILYLDGTVYDGEWFKGRRHGLGTSYYKDGGFYKGAWCKDNRDGWGAYYWPTKCRKYEGEWVGDDPVCGNHTNILETEYMALKELVPEWCNVLQNLPSSLPKEKLELPEMELRNPESVYYPHTCGRRQYRIDVKRAALKDPPDPKIVVEHKGSLSPQQMQALRLAFDKLSPGYYRRSMINRVQIRRLILLARLDPDSEMGKRLFISFQEAAIPTTGLTYNNFMKTILQFHYPREAMPCKTAA</sequence>
<dbReference type="InterPro" id="IPR003409">
    <property type="entry name" value="MORN"/>
</dbReference>
<protein>
    <recommendedName>
        <fullName evidence="4">MORN repeat-containing protein 3</fullName>
    </recommendedName>
</protein>
<evidence type="ECO:0000313" key="8">
    <source>
        <dbReference type="Proteomes" id="UP000244005"/>
    </source>
</evidence>
<comment type="function">
    <text evidence="5">Assembles a suppression complex (suppresome) by tethering SIRT1 and MDM2 to regulate composite modifications of p53/TP53. Confers both deacetylation-mediated functional inactivation, by SIRT1, and ubiquitination-dependent degradation, by MDM2, of p53/TP53, promoting a proliferative and cell survival behaviors. May play a role in the regulation of spermatogenesis.</text>
</comment>
<dbReference type="SMART" id="SM00698">
    <property type="entry name" value="MORN"/>
    <property type="match status" value="5"/>
</dbReference>
<organism evidence="7 8">
    <name type="scientific">Marchantia polymorpha</name>
    <name type="common">Common liverwort</name>
    <name type="synonym">Marchantia aquatica</name>
    <dbReference type="NCBI Taxonomy" id="3197"/>
    <lineage>
        <taxon>Eukaryota</taxon>
        <taxon>Viridiplantae</taxon>
        <taxon>Streptophyta</taxon>
        <taxon>Embryophyta</taxon>
        <taxon>Marchantiophyta</taxon>
        <taxon>Marchantiopsida</taxon>
        <taxon>Marchantiidae</taxon>
        <taxon>Marchantiales</taxon>
        <taxon>Marchantiaceae</taxon>
        <taxon>Marchantia</taxon>
    </lineage>
</organism>
<dbReference type="AlphaFoldDB" id="A0A2R6XVS2"/>
<gene>
    <name evidence="7" type="ORF">MARPO_0001s0212</name>
</gene>
<dbReference type="GO" id="GO:0016020">
    <property type="term" value="C:membrane"/>
    <property type="evidence" value="ECO:0007669"/>
    <property type="project" value="UniProtKB-ARBA"/>
</dbReference>
<evidence type="ECO:0000256" key="5">
    <source>
        <dbReference type="ARBA" id="ARBA00045851"/>
    </source>
</evidence>
<dbReference type="SUPFAM" id="SSF82185">
    <property type="entry name" value="Histone H3 K4-specific methyltransferase SET7/9 N-terminal domain"/>
    <property type="match status" value="1"/>
</dbReference>